<reference evidence="6 7" key="1">
    <citation type="journal article" date="2003" name="Plasmid">
        <title>Sequence analysis and characterization of plasmids from Streptococcus thermophilus.</title>
        <authorList>
            <person name="Geis A."/>
            <person name="El Demerdash H.A.M."/>
            <person name="Heller K.J."/>
        </authorList>
    </citation>
    <scope>NUCLEOTIDE SEQUENCE [LARGE SCALE GENOMIC DNA]</scope>
    <source>
        <strain evidence="6 7">St 106</strain>
        <plasmid evidence="7">Chromosome</plasmid>
    </source>
</reference>
<keyword evidence="3" id="KW-0175">Coiled coil</keyword>
<dbReference type="InterPro" id="IPR014015">
    <property type="entry name" value="Helicase_SF3_DNA-vir"/>
</dbReference>
<geneLocation type="plasmid" evidence="6">
    <name>pSt106</name>
</geneLocation>
<proteinExistence type="predicted"/>
<dbReference type="AlphaFoldDB" id="Q9X9M4"/>
<dbReference type="Pfam" id="PF08706">
    <property type="entry name" value="D5_N"/>
    <property type="match status" value="1"/>
</dbReference>
<dbReference type="Proteomes" id="UP000464876">
    <property type="component" value="Plasmid pSt106"/>
</dbReference>
<evidence type="ECO:0000256" key="3">
    <source>
        <dbReference type="SAM" id="Coils"/>
    </source>
</evidence>
<dbReference type="InterPro" id="IPR014818">
    <property type="entry name" value="Phage/plasmid_primase_P4_C"/>
</dbReference>
<evidence type="ECO:0000313" key="6">
    <source>
        <dbReference type="EMBL" id="CAB46558.1"/>
    </source>
</evidence>
<evidence type="ECO:0000256" key="4">
    <source>
        <dbReference type="SAM" id="MobiDB-lite"/>
    </source>
</evidence>
<evidence type="ECO:0000313" key="7">
    <source>
        <dbReference type="Proteomes" id="UP000464876"/>
    </source>
</evidence>
<evidence type="ECO:0000256" key="2">
    <source>
        <dbReference type="ARBA" id="ARBA00022840"/>
    </source>
</evidence>
<dbReference type="Pfam" id="PF19263">
    <property type="entry name" value="DUF5906"/>
    <property type="match status" value="1"/>
</dbReference>
<organism evidence="6 7">
    <name type="scientific">Streptococcus thermophilus</name>
    <dbReference type="NCBI Taxonomy" id="1308"/>
    <lineage>
        <taxon>Bacteria</taxon>
        <taxon>Bacillati</taxon>
        <taxon>Bacillota</taxon>
        <taxon>Bacilli</taxon>
        <taxon>Lactobacillales</taxon>
        <taxon>Streptococcaceae</taxon>
        <taxon>Streptococcus</taxon>
    </lineage>
</organism>
<keyword evidence="1" id="KW-0547">Nucleotide-binding</keyword>
<name>Q9X9M4_STRTR</name>
<dbReference type="SUPFAM" id="SSF52540">
    <property type="entry name" value="P-loop containing nucleoside triphosphate hydrolases"/>
    <property type="match status" value="1"/>
</dbReference>
<dbReference type="Gene3D" id="3.40.50.300">
    <property type="entry name" value="P-loop containing nucleotide triphosphate hydrolases"/>
    <property type="match status" value="1"/>
</dbReference>
<accession>Q9X9M4</accession>
<dbReference type="PROSITE" id="PS51206">
    <property type="entry name" value="SF3_HELICASE_1"/>
    <property type="match status" value="1"/>
</dbReference>
<feature type="domain" description="SF3 helicase" evidence="5">
    <location>
        <begin position="227"/>
        <end position="402"/>
    </location>
</feature>
<dbReference type="SMART" id="SM00885">
    <property type="entry name" value="D5_N"/>
    <property type="match status" value="1"/>
</dbReference>
<keyword evidence="6" id="KW-0614">Plasmid</keyword>
<evidence type="ECO:0000259" key="5">
    <source>
        <dbReference type="PROSITE" id="PS51206"/>
    </source>
</evidence>
<dbReference type="InterPro" id="IPR027417">
    <property type="entry name" value="P-loop_NTPase"/>
</dbReference>
<protein>
    <submittedName>
        <fullName evidence="6">Putative DNA primase</fullName>
    </submittedName>
</protein>
<dbReference type="NCBIfam" id="TIGR01613">
    <property type="entry name" value="primase_Cterm"/>
    <property type="match status" value="1"/>
</dbReference>
<feature type="region of interest" description="Disordered" evidence="4">
    <location>
        <begin position="535"/>
        <end position="556"/>
    </location>
</feature>
<dbReference type="EMBL" id="AJ242479">
    <property type="protein sequence ID" value="CAB46558.1"/>
    <property type="molecule type" value="Genomic_DNA"/>
</dbReference>
<feature type="coiled-coil region" evidence="3">
    <location>
        <begin position="2"/>
        <end position="29"/>
    </location>
</feature>
<dbReference type="RefSeq" id="WP_176452313.1">
    <property type="nucleotide sequence ID" value="NZ_AJ242479.1"/>
</dbReference>
<evidence type="ECO:0000256" key="1">
    <source>
        <dbReference type="ARBA" id="ARBA00022741"/>
    </source>
</evidence>
<dbReference type="Pfam" id="PF03288">
    <property type="entry name" value="Pox_D5"/>
    <property type="match status" value="1"/>
</dbReference>
<dbReference type="InterPro" id="IPR045455">
    <property type="entry name" value="NrS-1_pol-like_helicase"/>
</dbReference>
<keyword evidence="2" id="KW-0067">ATP-binding</keyword>
<dbReference type="GO" id="GO:0005524">
    <property type="term" value="F:ATP binding"/>
    <property type="evidence" value="ECO:0007669"/>
    <property type="project" value="UniProtKB-KW"/>
</dbReference>
<dbReference type="InterPro" id="IPR006500">
    <property type="entry name" value="Helicase_put_C_phage/plasmid"/>
</dbReference>
<dbReference type="InterPro" id="IPR004968">
    <property type="entry name" value="DNA_primase/NTPase_C"/>
</dbReference>
<sequence>MTEEINFDLTKLEEEYNESKKEASTLFDEDGYLKTFKDIRKQFINILEQKKEIAYQKGYDLYMNNPKVLLKLAKAEKDEENGELIRKTVIEDAKKEGEKAKKNATPKTPLECAEFLKKYIRFIRIRPKGKGRERLYTFTRQILGIYLEDDEFLHDLMVTIHPNNTERLGNDALYKIAHSVPLKDKQENYVVVGGELYNNETGEFTQFDPRIIVTRKVRMGYNPDATEPIIDGWKPTVWLKGLFNGDRDSYDLAIQIIRATITGKTLENIFWLYGEGGTGKGTFQTLLENLVGSENVASFKIDGASGKFDTSILIGKTVVIGDDIQKDVVIKDTSVVFSLATGDPIRIEDKGKRPYTTRKRMTVVQSSNGFPRMNADQKAINRRFRVLTFSELKGKADKRIKNDYVGRKEVLEYFVKLAIETPFRDVNPQKSIEFLDEAYKEMNPVADFVDRFFNDEVIKCNYVPNGYVFECFKAYCEKNQNRNYFLNSRTLHKQIKKILPKTFRPKEVTIKKGQKFYEEFNPHLVSNPWHFDAYDNGRNKKEDQQDAKKERGYGKN</sequence>